<keyword evidence="1" id="KW-0812">Transmembrane</keyword>
<reference evidence="3" key="1">
    <citation type="submission" date="2016-10" db="EMBL/GenBank/DDBJ databases">
        <authorList>
            <person name="Varghese N."/>
            <person name="Submissions S."/>
        </authorList>
    </citation>
    <scope>NUCLEOTIDE SEQUENCE [LARGE SCALE GENOMIC DNA]</scope>
    <source>
        <strain evidence="3">CGMCC 4.3506</strain>
    </source>
</reference>
<sequence length="58" mass="5800">MPITSDRPTSSTASTRRPLNPVLIGIALALLIAGVATPHALLVAAGLVLAGLIGLSRT</sequence>
<keyword evidence="1" id="KW-0472">Membrane</keyword>
<evidence type="ECO:0000256" key="1">
    <source>
        <dbReference type="SAM" id="Phobius"/>
    </source>
</evidence>
<accession>A0A1G7NNX2</accession>
<evidence type="ECO:0000313" key="3">
    <source>
        <dbReference type="Proteomes" id="UP000199623"/>
    </source>
</evidence>
<proteinExistence type="predicted"/>
<dbReference type="EMBL" id="FNCC01000003">
    <property type="protein sequence ID" value="SDF75682.1"/>
    <property type="molecule type" value="Genomic_DNA"/>
</dbReference>
<name>A0A1G7NNX2_9PSEU</name>
<organism evidence="2 3">
    <name type="scientific">Lentzea fradiae</name>
    <dbReference type="NCBI Taxonomy" id="200378"/>
    <lineage>
        <taxon>Bacteria</taxon>
        <taxon>Bacillati</taxon>
        <taxon>Actinomycetota</taxon>
        <taxon>Actinomycetes</taxon>
        <taxon>Pseudonocardiales</taxon>
        <taxon>Pseudonocardiaceae</taxon>
        <taxon>Lentzea</taxon>
    </lineage>
</organism>
<feature type="transmembrane region" description="Helical" evidence="1">
    <location>
        <begin position="22"/>
        <end position="55"/>
    </location>
</feature>
<dbReference type="AlphaFoldDB" id="A0A1G7NNX2"/>
<dbReference type="STRING" id="200378.SAMN05216553_103124"/>
<evidence type="ECO:0000313" key="2">
    <source>
        <dbReference type="EMBL" id="SDF75682.1"/>
    </source>
</evidence>
<protein>
    <submittedName>
        <fullName evidence="2">Uncharacterized protein</fullName>
    </submittedName>
</protein>
<gene>
    <name evidence="2" type="ORF">SAMN05216553_103124</name>
</gene>
<keyword evidence="3" id="KW-1185">Reference proteome</keyword>
<keyword evidence="1" id="KW-1133">Transmembrane helix</keyword>
<dbReference type="RefSeq" id="WP_176946648.1">
    <property type="nucleotide sequence ID" value="NZ_FNCC01000003.1"/>
</dbReference>
<dbReference type="Proteomes" id="UP000199623">
    <property type="component" value="Unassembled WGS sequence"/>
</dbReference>